<dbReference type="Gene3D" id="3.30.540.10">
    <property type="entry name" value="Fructose-1,6-Bisphosphatase, subunit A, domain 1"/>
    <property type="match status" value="1"/>
</dbReference>
<dbReference type="PRINTS" id="PR00377">
    <property type="entry name" value="IMPHPHTASES"/>
</dbReference>
<evidence type="ECO:0000256" key="2">
    <source>
        <dbReference type="ARBA" id="ARBA00001946"/>
    </source>
</evidence>
<organism evidence="10 11">
    <name type="scientific">Pseudomonas abyssi</name>
    <dbReference type="NCBI Taxonomy" id="170540"/>
    <lineage>
        <taxon>Bacteria</taxon>
        <taxon>Pseudomonadati</taxon>
        <taxon>Pseudomonadota</taxon>
        <taxon>Gammaproteobacteria</taxon>
        <taxon>Pseudomonadales</taxon>
        <taxon>Pseudomonadaceae</taxon>
        <taxon>Pseudomonas</taxon>
    </lineage>
</organism>
<gene>
    <name evidence="10" type="ORF">ASB58_04350</name>
</gene>
<dbReference type="GO" id="GO:0007165">
    <property type="term" value="P:signal transduction"/>
    <property type="evidence" value="ECO:0007669"/>
    <property type="project" value="TreeGrafter"/>
</dbReference>
<evidence type="ECO:0000256" key="5">
    <source>
        <dbReference type="ARBA" id="ARBA00022801"/>
    </source>
</evidence>
<keyword evidence="6" id="KW-0889">Transcription antitermination</keyword>
<comment type="caution">
    <text evidence="10">The sequence shown here is derived from an EMBL/GenBank/DDBJ whole genome shotgun (WGS) entry which is preliminary data.</text>
</comment>
<dbReference type="EMBL" id="LMAZ01000001">
    <property type="protein sequence ID" value="RGP56598.1"/>
    <property type="molecule type" value="Genomic_DNA"/>
</dbReference>
<evidence type="ECO:0000256" key="6">
    <source>
        <dbReference type="ARBA" id="ARBA00022814"/>
    </source>
</evidence>
<feature type="binding site" evidence="8">
    <location>
        <position position="96"/>
    </location>
    <ligand>
        <name>Mg(2+)</name>
        <dbReference type="ChEBI" id="CHEBI:18420"/>
        <label>1</label>
        <note>catalytic</note>
    </ligand>
</feature>
<dbReference type="EC" id="3.1.3.25" evidence="9"/>
<keyword evidence="6" id="KW-0804">Transcription</keyword>
<dbReference type="PANTHER" id="PTHR20854:SF4">
    <property type="entry name" value="INOSITOL-1-MONOPHOSPHATASE-RELATED"/>
    <property type="match status" value="1"/>
</dbReference>
<dbReference type="GO" id="GO:0008934">
    <property type="term" value="F:inositol monophosphate 1-phosphatase activity"/>
    <property type="evidence" value="ECO:0007669"/>
    <property type="project" value="InterPro"/>
</dbReference>
<accession>A0A395R907</accession>
<dbReference type="PROSITE" id="PS00629">
    <property type="entry name" value="IMP_1"/>
    <property type="match status" value="1"/>
</dbReference>
<name>A0A395R907_9PSED</name>
<feature type="binding site" evidence="8">
    <location>
        <position position="80"/>
    </location>
    <ligand>
        <name>Mg(2+)</name>
        <dbReference type="ChEBI" id="CHEBI:18420"/>
        <label>1</label>
        <note>catalytic</note>
    </ligand>
</feature>
<evidence type="ECO:0000313" key="10">
    <source>
        <dbReference type="EMBL" id="RGP56598.1"/>
    </source>
</evidence>
<proteinExistence type="inferred from homology"/>
<feature type="binding site" evidence="8">
    <location>
        <position position="99"/>
    </location>
    <ligand>
        <name>Mg(2+)</name>
        <dbReference type="ChEBI" id="CHEBI:18420"/>
        <label>1</label>
        <note>catalytic</note>
    </ligand>
</feature>
<keyword evidence="5 9" id="KW-0378">Hydrolase</keyword>
<evidence type="ECO:0000256" key="4">
    <source>
        <dbReference type="ARBA" id="ARBA00022723"/>
    </source>
</evidence>
<dbReference type="FunFam" id="3.30.540.10:FF:000003">
    <property type="entry name" value="Inositol-1-monophosphatase"/>
    <property type="match status" value="1"/>
</dbReference>
<keyword evidence="7 8" id="KW-0460">Magnesium</keyword>
<protein>
    <recommendedName>
        <fullName evidence="9">Inositol-1-monophosphatase</fullName>
        <ecNumber evidence="9">3.1.3.25</ecNumber>
    </recommendedName>
</protein>
<comment type="cofactor">
    <cofactor evidence="2 8 9">
        <name>Mg(2+)</name>
        <dbReference type="ChEBI" id="CHEBI:18420"/>
    </cofactor>
</comment>
<dbReference type="AlphaFoldDB" id="A0A395R907"/>
<dbReference type="Proteomes" id="UP000265411">
    <property type="component" value="Unassembled WGS sequence"/>
</dbReference>
<dbReference type="GO" id="GO:0046872">
    <property type="term" value="F:metal ion binding"/>
    <property type="evidence" value="ECO:0007669"/>
    <property type="project" value="UniProtKB-KW"/>
</dbReference>
<dbReference type="PANTHER" id="PTHR20854">
    <property type="entry name" value="INOSITOL MONOPHOSPHATASE"/>
    <property type="match status" value="1"/>
</dbReference>
<keyword evidence="4 8" id="KW-0479">Metal-binding</keyword>
<reference evidence="10 11" key="1">
    <citation type="journal article" date="2018" name="Syst. Appl. Microbiol.">
        <title>Pseudomonas gallaeciensis sp. nov., isolated from crude-oil-contaminated intertidal sand samples after the Prestige oil spill.</title>
        <authorList>
            <person name="Mulet M."/>
            <person name="Sanchez D."/>
            <person name="Rodriguez A.C."/>
            <person name="Nogales B."/>
            <person name="Bosch R."/>
            <person name="Busquets A."/>
            <person name="Gomila M."/>
            <person name="Lalucat J."/>
            <person name="Garcia-Valdes E."/>
        </authorList>
    </citation>
    <scope>NUCLEOTIDE SEQUENCE [LARGE SCALE GENOMIC DNA]</scope>
    <source>
        <strain evidence="10 11">V113</strain>
    </source>
</reference>
<evidence type="ECO:0000256" key="3">
    <source>
        <dbReference type="ARBA" id="ARBA00009759"/>
    </source>
</evidence>
<evidence type="ECO:0000256" key="1">
    <source>
        <dbReference type="ARBA" id="ARBA00001033"/>
    </source>
</evidence>
<feature type="binding site" evidence="8">
    <location>
        <position position="222"/>
    </location>
    <ligand>
        <name>Mg(2+)</name>
        <dbReference type="ChEBI" id="CHEBI:18420"/>
        <label>1</label>
        <note>catalytic</note>
    </ligand>
</feature>
<keyword evidence="6" id="KW-0805">Transcription regulation</keyword>
<dbReference type="SUPFAM" id="SSF56655">
    <property type="entry name" value="Carbohydrate phosphatase"/>
    <property type="match status" value="1"/>
</dbReference>
<dbReference type="InterPro" id="IPR000760">
    <property type="entry name" value="Inositol_monophosphatase-like"/>
</dbReference>
<evidence type="ECO:0000256" key="7">
    <source>
        <dbReference type="ARBA" id="ARBA00022842"/>
    </source>
</evidence>
<evidence type="ECO:0000256" key="9">
    <source>
        <dbReference type="RuleBase" id="RU364068"/>
    </source>
</evidence>
<keyword evidence="11" id="KW-1185">Reference proteome</keyword>
<comment type="catalytic activity">
    <reaction evidence="1 9">
        <text>a myo-inositol phosphate + H2O = myo-inositol + phosphate</text>
        <dbReference type="Rhea" id="RHEA:24056"/>
        <dbReference type="ChEBI" id="CHEBI:15377"/>
        <dbReference type="ChEBI" id="CHEBI:17268"/>
        <dbReference type="ChEBI" id="CHEBI:43474"/>
        <dbReference type="ChEBI" id="CHEBI:84139"/>
        <dbReference type="EC" id="3.1.3.25"/>
    </reaction>
</comment>
<comment type="similarity">
    <text evidence="3 9">Belongs to the inositol monophosphatase superfamily.</text>
</comment>
<dbReference type="InterPro" id="IPR033942">
    <property type="entry name" value="IMPase"/>
</dbReference>
<dbReference type="Gene3D" id="3.40.190.80">
    <property type="match status" value="1"/>
</dbReference>
<dbReference type="InterPro" id="IPR020583">
    <property type="entry name" value="Inositol_monoP_metal-BS"/>
</dbReference>
<sequence length="274" mass="29695">MHTMHATDPLDLDSRYRLACQLAREAAQRGLQLYRQREQLAVEHKDGFSQDVVSAADRELEEFIRAELMRQFPADGFVGEETGAERLDARCVWVIDPIDGTACFLHGLHNWCVSVGLLVDGVPAIGAVADPNHDELFHGGRGIGAWVNDQPLRVSEAQDLRAGLLGVGTFYAEGKQHFMPFLGKLLDAGGMFLRNGSGALMTAYVAAGRLLGYYETRLKSWDCVAGLALLAESGGRSNDFLRGDGLLSGNPYLVACPGVYDQVAAMIGPSLDAQ</sequence>
<evidence type="ECO:0000256" key="8">
    <source>
        <dbReference type="PIRSR" id="PIRSR600760-2"/>
    </source>
</evidence>
<evidence type="ECO:0000313" key="11">
    <source>
        <dbReference type="Proteomes" id="UP000265411"/>
    </source>
</evidence>
<feature type="binding site" evidence="8">
    <location>
        <position position="98"/>
    </location>
    <ligand>
        <name>Mg(2+)</name>
        <dbReference type="ChEBI" id="CHEBI:18420"/>
        <label>1</label>
        <note>catalytic</note>
    </ligand>
</feature>
<dbReference type="CDD" id="cd01639">
    <property type="entry name" value="IMPase"/>
    <property type="match status" value="1"/>
</dbReference>
<dbReference type="Pfam" id="PF00459">
    <property type="entry name" value="Inositol_P"/>
    <property type="match status" value="1"/>
</dbReference>
<dbReference type="GO" id="GO:0031564">
    <property type="term" value="P:transcription antitermination"/>
    <property type="evidence" value="ECO:0007669"/>
    <property type="project" value="UniProtKB-KW"/>
</dbReference>
<dbReference type="GO" id="GO:0006020">
    <property type="term" value="P:inositol metabolic process"/>
    <property type="evidence" value="ECO:0007669"/>
    <property type="project" value="TreeGrafter"/>
</dbReference>